<feature type="compositionally biased region" description="Basic and acidic residues" evidence="1">
    <location>
        <begin position="709"/>
        <end position="733"/>
    </location>
</feature>
<feature type="region of interest" description="Disordered" evidence="1">
    <location>
        <begin position="845"/>
        <end position="880"/>
    </location>
</feature>
<sequence>MSLNLLVEFALHFTSFRNVDLLQQGIYHVKAQVILHPRSSLLLPVRGQPNSSPGDGDASPGAEGAASYSVPAVGGGGKSSPPEEKAGSTGAASSRLRPFDVSQRSEDGSNSSREAGKPLRSVAGAPETGVCMRRLLNRRNGCALAAVPYSFFSSPLQQEDGLHASDGGSSRRTLSGVPARGGVGGRLEGKLRSGEQQHWAYDRSGASGHRSVTAANEAVLFLLQQEQQSVDGLSRSALDASRGLQHKRGEWENRNSHALVPPKISEADNSFSTRGFLIRYCDEQVALSDTVCFRVEVPFSSPTTLTDLFAVLQLSLCFTPHSPHPSSHSAERSDEAAMNRGRAKGGEKESEKRVESCRQGSTIRGRQGANGGATPSSEAPATGTWQRSASTKISGDRTHSESFHVSTARETPEGVGTRPGREGKRGRKDGDGTETSCLAVKFLLISNFLTGIQTFVPVIFDEGQFALVHMLLVASVVDIRLRLRPALPLSPFPVPVPHHFEEHRRCAFLQFHRVLQKCCACSDSREVAGDLRTRGESVKSEGRQRPPRSEASRRASRGPGPGRLVPKNVGSDGGFVDGARTRRGGWIEDDDVEDEELWSDFMADEATGDTPQAAVFLDQKTEPGHPSGKGPKAGRDVGHFAQVENLLLTLEPSLAAFLVGAGTAFAEAGGAVFSESSKTRVRDGARARESANEVTAAAAAAAGAARTWLGERSKRGETRPLPHAPSERPQHESFDEENLLGSAAALHAACLQLLIEVYLKLATAAAKLFARCLLPERRQHLLPLQQIDDLILPGGGVLQASGALFRDPPETATESKAAPDSRGGNSPSVSCGITPDRFLRLLISHESPTRESSRSTSTRHSGGSGIRVEGEGLHVENDSSEGSVTIVGSGFESLVEKQPGVASNGDRMQLSGNRRCSGDSARGEEVSSGRRQPFSGGRCVVVKVLRLETRVKSITPDEICSIIASDVHIIARQLFTLWSRLLAAVPVISHEMELLLRVNWEQQYASRLSAFVLQHVIPLRPSDRLYFPPPAVADLPQVTAAGLSPSALIPPAAAASAAAAIAAAALTQRGCPEAKNDWDDNSEVQQQKRTVAAVLCANEEAMSDLADDWRGVVDEIHWRLMHVHDCCLLVASDRHPVVFEQRYRACAFSVNPPAVPPCLPLPPPSTSHSLACAPRSSKGIHLFVLVHGFQGSSHDMRLLRNNIAVFFPAAAFLCSSANQDHTEGDIETMGKRLADEVHAHIQESFPLEGLARLSFIGHSLGGVIIRAALPHLIRPYGSRFFLYLSLSSPHFGFVKSKSRLVSLGVWLLKKWRKSLCLQQLTLSDAKDYSSAFLYRLSRRPGLSEFQHICLVASSQDTYAPLQSAAILLHQSRSHSYEPPASSPGQGNKVSPGVCANPTVSPRASEKSRTAAEPLSGMSAHSGGPSWKDGSRNSGSMGHFEGQNGMLPHDSFGKVDALSSDQNCDSGVKNSKGQQNHENADDLEDTEEAEQLTRQSQVVEMMGRNLLGNVNPEKLIRLNVNFKIAERNFDSFIGRAAHILFLENQTFMRTLLLSHPHLFK</sequence>
<dbReference type="SUPFAM" id="SSF53474">
    <property type="entry name" value="alpha/beta-Hydrolases"/>
    <property type="match status" value="1"/>
</dbReference>
<dbReference type="InterPro" id="IPR044294">
    <property type="entry name" value="Lipase-like"/>
</dbReference>
<dbReference type="PANTHER" id="PTHR12482">
    <property type="entry name" value="LIPASE ROG1-RELATED-RELATED"/>
    <property type="match status" value="1"/>
</dbReference>
<dbReference type="Proteomes" id="UP000001529">
    <property type="component" value="Chromosome III"/>
</dbReference>
<gene>
    <name evidence="3" type="ORF">TGME49_254710</name>
</gene>
<keyword evidence="4" id="KW-1185">Reference proteome</keyword>
<feature type="compositionally biased region" description="Basic and acidic residues" evidence="1">
    <location>
        <begin position="531"/>
        <end position="553"/>
    </location>
</feature>
<dbReference type="OrthoDB" id="273452at2759"/>
<feature type="compositionally biased region" description="Basic and acidic residues" evidence="1">
    <location>
        <begin position="419"/>
        <end position="431"/>
    </location>
</feature>
<feature type="domain" description="DUF676" evidence="2">
    <location>
        <begin position="1177"/>
        <end position="1363"/>
    </location>
</feature>
<feature type="region of interest" description="Disordered" evidence="1">
    <location>
        <begin position="531"/>
        <end position="588"/>
    </location>
</feature>
<feature type="compositionally biased region" description="Basic and acidic residues" evidence="1">
    <location>
        <begin position="868"/>
        <end position="877"/>
    </location>
</feature>
<dbReference type="GeneID" id="7894223"/>
<dbReference type="VEuPathDB" id="ToxoDB:TGME49_254710"/>
<dbReference type="PANTHER" id="PTHR12482:SF5">
    <property type="entry name" value="DUF676 DOMAIN-CONTAINING PROTEIN"/>
    <property type="match status" value="1"/>
</dbReference>
<proteinExistence type="predicted"/>
<feature type="region of interest" description="Disordered" evidence="1">
    <location>
        <begin position="45"/>
        <end position="121"/>
    </location>
</feature>
<dbReference type="InterPro" id="IPR007751">
    <property type="entry name" value="DUF676_lipase-like"/>
</dbReference>
<protein>
    <submittedName>
        <fullName evidence="3">Serine esterase (DUF676) protein</fullName>
    </submittedName>
</protein>
<feature type="region of interest" description="Disordered" evidence="1">
    <location>
        <begin position="806"/>
        <end position="830"/>
    </location>
</feature>
<feature type="compositionally biased region" description="Basic and acidic residues" evidence="1">
    <location>
        <begin position="344"/>
        <end position="356"/>
    </location>
</feature>
<dbReference type="Gene3D" id="3.40.50.1820">
    <property type="entry name" value="alpha/beta hydrolase"/>
    <property type="match status" value="1"/>
</dbReference>
<name>S8GII0_TOXGM</name>
<feature type="region of interest" description="Disordered" evidence="1">
    <location>
        <begin position="1372"/>
        <end position="1492"/>
    </location>
</feature>
<dbReference type="KEGG" id="tgo:TGME49_254710"/>
<feature type="compositionally biased region" description="Polar residues" evidence="1">
    <location>
        <begin position="373"/>
        <end position="393"/>
    </location>
</feature>
<dbReference type="Pfam" id="PF05057">
    <property type="entry name" value="DUF676"/>
    <property type="match status" value="1"/>
</dbReference>
<organism evidence="3 4">
    <name type="scientific">Toxoplasma gondii (strain ATCC 50611 / Me49)</name>
    <dbReference type="NCBI Taxonomy" id="508771"/>
    <lineage>
        <taxon>Eukaryota</taxon>
        <taxon>Sar</taxon>
        <taxon>Alveolata</taxon>
        <taxon>Apicomplexa</taxon>
        <taxon>Conoidasida</taxon>
        <taxon>Coccidia</taxon>
        <taxon>Eucoccidiorida</taxon>
        <taxon>Eimeriorina</taxon>
        <taxon>Sarcocystidae</taxon>
        <taxon>Toxoplasma</taxon>
    </lineage>
</organism>
<feature type="region of interest" description="Disordered" evidence="1">
    <location>
        <begin position="160"/>
        <end position="196"/>
    </location>
</feature>
<dbReference type="RefSeq" id="XP_018638116.1">
    <property type="nucleotide sequence ID" value="XM_018781075.1"/>
</dbReference>
<reference evidence="3" key="1">
    <citation type="submission" date="2013-04" db="EMBL/GenBank/DDBJ databases">
        <authorList>
            <person name="Sibley D."/>
            <person name="Venepally P."/>
            <person name="Karamycheva S."/>
            <person name="Hadjithomas M."/>
            <person name="Khan A."/>
            <person name="Brunk B."/>
            <person name="Roos D."/>
            <person name="Caler E."/>
            <person name="Lorenzi H."/>
        </authorList>
    </citation>
    <scope>NUCLEOTIDE SEQUENCE [LARGE SCALE GENOMIC DNA]</scope>
    <source>
        <strain evidence="3">ME49</strain>
    </source>
</reference>
<evidence type="ECO:0000313" key="3">
    <source>
        <dbReference type="EMBL" id="EPT31685.1"/>
    </source>
</evidence>
<evidence type="ECO:0000256" key="1">
    <source>
        <dbReference type="SAM" id="MobiDB-lite"/>
    </source>
</evidence>
<feature type="compositionally biased region" description="Acidic residues" evidence="1">
    <location>
        <begin position="1480"/>
        <end position="1489"/>
    </location>
</feature>
<accession>S8GII0</accession>
<dbReference type="InterPro" id="IPR029058">
    <property type="entry name" value="AB_hydrolase_fold"/>
</dbReference>
<feature type="region of interest" description="Disordered" evidence="1">
    <location>
        <begin position="708"/>
        <end position="735"/>
    </location>
</feature>
<dbReference type="EMBL" id="CM002037">
    <property type="protein sequence ID" value="EPT31685.1"/>
    <property type="molecule type" value="Genomic_DNA"/>
</dbReference>
<feature type="region of interest" description="Disordered" evidence="1">
    <location>
        <begin position="321"/>
        <end position="431"/>
    </location>
</feature>
<dbReference type="EMBL" id="KE138817">
    <property type="protein sequence ID" value="EPT31685.1"/>
    <property type="molecule type" value="Genomic_DNA"/>
</dbReference>
<feature type="compositionally biased region" description="Polar residues" evidence="1">
    <location>
        <begin position="1458"/>
        <end position="1476"/>
    </location>
</feature>
<feature type="region of interest" description="Disordered" evidence="1">
    <location>
        <begin position="898"/>
        <end position="930"/>
    </location>
</feature>
<evidence type="ECO:0000259" key="2">
    <source>
        <dbReference type="Pfam" id="PF05057"/>
    </source>
</evidence>
<evidence type="ECO:0000313" key="4">
    <source>
        <dbReference type="Proteomes" id="UP000001529"/>
    </source>
</evidence>